<dbReference type="CDD" id="cd09294">
    <property type="entry name" value="SmpB"/>
    <property type="match status" value="1"/>
</dbReference>
<comment type="subcellular location">
    <subcellularLocation>
        <location evidence="3">Cytoplasm</location>
    </subcellularLocation>
    <text evidence="3">The tmRNA-SmpB complex associates with stalled 70S ribosomes.</text>
</comment>
<dbReference type="PANTHER" id="PTHR30308">
    <property type="entry name" value="TMRNA-BINDING COMPONENT OF TRANS-TRANSLATION TAGGING COMPLEX"/>
    <property type="match status" value="1"/>
</dbReference>
<dbReference type="Pfam" id="PF01668">
    <property type="entry name" value="SmpB"/>
    <property type="match status" value="1"/>
</dbReference>
<dbReference type="EMBL" id="BSPQ01000010">
    <property type="protein sequence ID" value="GLS91256.1"/>
    <property type="molecule type" value="Genomic_DNA"/>
</dbReference>
<evidence type="ECO:0000256" key="3">
    <source>
        <dbReference type="HAMAP-Rule" id="MF_00023"/>
    </source>
</evidence>
<dbReference type="PROSITE" id="PS01317">
    <property type="entry name" value="SSRP"/>
    <property type="match status" value="1"/>
</dbReference>
<keyword evidence="2 3" id="KW-0694">RNA-binding</keyword>
<keyword evidence="6" id="KW-1185">Reference proteome</keyword>
<dbReference type="InterPro" id="IPR020081">
    <property type="entry name" value="SsrA-bd_prot_CS"/>
</dbReference>
<sequence>MAKKNKKTKTNENTIARNKRASHEYHLEERFEAGLELQGWEVKSLRAGKANIADSYIFLKNGEAWLLNATFPPLIAASSHVVCDPLRYRKLLLKRRELDNLMGKVERQGYSIIPISLYWKKAWVKISFALAKGKQDHDKRSDVKDREWQVQKERMMKHSVR</sequence>
<dbReference type="SUPFAM" id="SSF74982">
    <property type="entry name" value="Small protein B (SmpB)"/>
    <property type="match status" value="1"/>
</dbReference>
<dbReference type="RefSeq" id="WP_284204376.1">
    <property type="nucleotide sequence ID" value="NZ_BSPQ01000010.1"/>
</dbReference>
<evidence type="ECO:0000256" key="4">
    <source>
        <dbReference type="SAM" id="MobiDB-lite"/>
    </source>
</evidence>
<dbReference type="HAMAP" id="MF_00023">
    <property type="entry name" value="SmpB"/>
    <property type="match status" value="1"/>
</dbReference>
<evidence type="ECO:0000256" key="1">
    <source>
        <dbReference type="ARBA" id="ARBA00022490"/>
    </source>
</evidence>
<dbReference type="Proteomes" id="UP001157353">
    <property type="component" value="Unassembled WGS sequence"/>
</dbReference>
<organism evidence="5 6">
    <name type="scientific">Psychromonas marina</name>
    <dbReference type="NCBI Taxonomy" id="88364"/>
    <lineage>
        <taxon>Bacteria</taxon>
        <taxon>Pseudomonadati</taxon>
        <taxon>Pseudomonadota</taxon>
        <taxon>Gammaproteobacteria</taxon>
        <taxon>Alteromonadales</taxon>
        <taxon>Psychromonadaceae</taxon>
        <taxon>Psychromonas</taxon>
    </lineage>
</organism>
<dbReference type="InterPro" id="IPR023620">
    <property type="entry name" value="SmpB"/>
</dbReference>
<accession>A0ABQ6E1D5</accession>
<evidence type="ECO:0000313" key="6">
    <source>
        <dbReference type="Proteomes" id="UP001157353"/>
    </source>
</evidence>
<comment type="function">
    <text evidence="3">Required for rescue of stalled ribosomes mediated by trans-translation. Binds to transfer-messenger RNA (tmRNA), required for stable association of tmRNA with ribosomes. tmRNA and SmpB together mimic tRNA shape, replacing the anticodon stem-loop with SmpB. tmRNA is encoded by the ssrA gene; the 2 termini fold to resemble tRNA(Ala) and it encodes a 'tag peptide', a short internal open reading frame. During trans-translation Ala-aminoacylated tmRNA acts like a tRNA, entering the A-site of stalled ribosomes, displacing the stalled mRNA. The ribosome then switches to translate the ORF on the tmRNA; the nascent peptide is terminated with the 'tag peptide' encoded by the tmRNA and targeted for degradation. The ribosome is freed to recommence translation, which seems to be the essential function of trans-translation.</text>
</comment>
<evidence type="ECO:0000313" key="5">
    <source>
        <dbReference type="EMBL" id="GLS91256.1"/>
    </source>
</evidence>
<dbReference type="NCBIfam" id="NF003843">
    <property type="entry name" value="PRK05422.1"/>
    <property type="match status" value="1"/>
</dbReference>
<dbReference type="NCBIfam" id="TIGR00086">
    <property type="entry name" value="smpB"/>
    <property type="match status" value="1"/>
</dbReference>
<gene>
    <name evidence="3 5" type="primary">smpB</name>
    <name evidence="5" type="ORF">GCM10007916_23250</name>
</gene>
<dbReference type="Gene3D" id="2.40.280.10">
    <property type="match status" value="1"/>
</dbReference>
<reference evidence="6" key="1">
    <citation type="journal article" date="2019" name="Int. J. Syst. Evol. Microbiol.">
        <title>The Global Catalogue of Microorganisms (GCM) 10K type strain sequencing project: providing services to taxonomists for standard genome sequencing and annotation.</title>
        <authorList>
            <consortium name="The Broad Institute Genomics Platform"/>
            <consortium name="The Broad Institute Genome Sequencing Center for Infectious Disease"/>
            <person name="Wu L."/>
            <person name="Ma J."/>
        </authorList>
    </citation>
    <scope>NUCLEOTIDE SEQUENCE [LARGE SCALE GENOMIC DNA]</scope>
    <source>
        <strain evidence="6">NBRC 103166</strain>
    </source>
</reference>
<keyword evidence="1 3" id="KW-0963">Cytoplasm</keyword>
<name>A0ABQ6E1D5_9GAMM</name>
<dbReference type="PANTHER" id="PTHR30308:SF2">
    <property type="entry name" value="SSRA-BINDING PROTEIN"/>
    <property type="match status" value="1"/>
</dbReference>
<comment type="similarity">
    <text evidence="3">Belongs to the SmpB family.</text>
</comment>
<proteinExistence type="inferred from homology"/>
<dbReference type="InterPro" id="IPR000037">
    <property type="entry name" value="SsrA-bd_prot"/>
</dbReference>
<comment type="caution">
    <text evidence="5">The sequence shown here is derived from an EMBL/GenBank/DDBJ whole genome shotgun (WGS) entry which is preliminary data.</text>
</comment>
<feature type="region of interest" description="Disordered" evidence="4">
    <location>
        <begin position="141"/>
        <end position="161"/>
    </location>
</feature>
<evidence type="ECO:0000256" key="2">
    <source>
        <dbReference type="ARBA" id="ARBA00022884"/>
    </source>
</evidence>
<protein>
    <recommendedName>
        <fullName evidence="3">SsrA-binding protein</fullName>
    </recommendedName>
    <alternativeName>
        <fullName evidence="3">Small protein B</fullName>
    </alternativeName>
</protein>